<organism evidence="2">
    <name type="scientific">viral metagenome</name>
    <dbReference type="NCBI Taxonomy" id="1070528"/>
    <lineage>
        <taxon>unclassified sequences</taxon>
        <taxon>metagenomes</taxon>
        <taxon>organismal metagenomes</taxon>
    </lineage>
</organism>
<gene>
    <name evidence="2" type="ORF">TM448B04953_0003</name>
</gene>
<proteinExistence type="predicted"/>
<dbReference type="InterPro" id="IPR023385">
    <property type="entry name" value="YopX-like_C"/>
</dbReference>
<dbReference type="SUPFAM" id="SSF159006">
    <property type="entry name" value="YopX-like"/>
    <property type="match status" value="1"/>
</dbReference>
<feature type="domain" description="YopX protein" evidence="1">
    <location>
        <begin position="7"/>
        <end position="123"/>
    </location>
</feature>
<evidence type="ECO:0000259" key="1">
    <source>
        <dbReference type="Pfam" id="PF09643"/>
    </source>
</evidence>
<accession>A0A6M3Y0I7</accession>
<name>A0A6M3Y0I7_9ZZZZ</name>
<evidence type="ECO:0000313" key="2">
    <source>
        <dbReference type="EMBL" id="QJI03741.1"/>
    </source>
</evidence>
<sequence length="126" mass="14553">MCQLKLRIWDIENRKMLPVVQWNVGGSVYVSDGPEAPDRRIETLDHHLMQWTGLKDGENRDIYENDVVEYTPNPYHPDKKELYTVVWLRSGFGFDGKDGQHALYLKESGLKVIGSIHTSPDLLTNR</sequence>
<dbReference type="AlphaFoldDB" id="A0A6M3Y0I7"/>
<reference evidence="2" key="1">
    <citation type="submission" date="2020-03" db="EMBL/GenBank/DDBJ databases">
        <title>The deep terrestrial virosphere.</title>
        <authorList>
            <person name="Holmfeldt K."/>
            <person name="Nilsson E."/>
            <person name="Simone D."/>
            <person name="Lopez-Fernandez M."/>
            <person name="Wu X."/>
            <person name="de Brujin I."/>
            <person name="Lundin D."/>
            <person name="Andersson A."/>
            <person name="Bertilsson S."/>
            <person name="Dopson M."/>
        </authorList>
    </citation>
    <scope>NUCLEOTIDE SEQUENCE</scope>
    <source>
        <strain evidence="2">TM448B04953</strain>
    </source>
</reference>
<dbReference type="Gene3D" id="2.30.30.290">
    <property type="entry name" value="YopX-like domains"/>
    <property type="match status" value="1"/>
</dbReference>
<dbReference type="Pfam" id="PF09643">
    <property type="entry name" value="YopX"/>
    <property type="match status" value="1"/>
</dbReference>
<dbReference type="EMBL" id="MT145115">
    <property type="protein sequence ID" value="QJI03741.1"/>
    <property type="molecule type" value="Genomic_DNA"/>
</dbReference>
<dbReference type="InterPro" id="IPR019096">
    <property type="entry name" value="YopX_protein"/>
</dbReference>
<protein>
    <submittedName>
        <fullName evidence="2">Putative YopX protein</fullName>
    </submittedName>
</protein>